<evidence type="ECO:0000259" key="3">
    <source>
        <dbReference type="Pfam" id="PF18164"/>
    </source>
</evidence>
<dbReference type="AlphaFoldDB" id="A0A6M4WXG6"/>
<dbReference type="Proteomes" id="UP000502665">
    <property type="component" value="Chromosome"/>
</dbReference>
<evidence type="ECO:0000256" key="1">
    <source>
        <dbReference type="SAM" id="MobiDB-lite"/>
    </source>
</evidence>
<evidence type="ECO:0000313" key="5">
    <source>
        <dbReference type="Proteomes" id="UP000502665"/>
    </source>
</evidence>
<protein>
    <submittedName>
        <fullName evidence="4">DUF5596 domain-containing protein</fullName>
    </submittedName>
</protein>
<dbReference type="Pfam" id="PF18082">
    <property type="entry name" value="NAT_N"/>
    <property type="match status" value="1"/>
</dbReference>
<feature type="domain" description="N-acyltransferase N-terminal" evidence="2">
    <location>
        <begin position="47"/>
        <end position="159"/>
    </location>
</feature>
<reference evidence="4" key="1">
    <citation type="submission" date="2020-03" db="EMBL/GenBank/DDBJ databases">
        <title>Molecular networking-based the target discovery of potent antiproliferative macrolactams: 5/6/7/16 polycyclic ansamycins and glycosylated trienomycin from Streptomyces cacaoi subsp. asoensis.</title>
        <authorList>
            <person name="Liu L.-L."/>
        </authorList>
    </citation>
    <scope>NUCLEOTIDE SEQUENCE [LARGE SCALE GENOMIC DNA]</scope>
    <source>
        <strain evidence="4">H2S5</strain>
    </source>
</reference>
<dbReference type="InterPro" id="IPR041273">
    <property type="entry name" value="NAT_N"/>
</dbReference>
<feature type="domain" description="GNAT-like C-terminal" evidence="3">
    <location>
        <begin position="250"/>
        <end position="337"/>
    </location>
</feature>
<evidence type="ECO:0000313" key="4">
    <source>
        <dbReference type="EMBL" id="QJT05240.1"/>
    </source>
</evidence>
<sequence>MMTIKDSANAAEVRAALGLGEEHREWTEALERTPVGAAVAEIPTGQQLASLLTQLKVPAEDQAEVAEAAEKATEPGTPWFWLLERTVAALRAGMGLDTPMPSRPLLTGHGPTGRWLTVLACLAAVPDVRALHATMEVPDEVSWASLGILGEKVAVRRRTLEAEGAEVEPPFPFDDYVLPVFQGRRYRLDGLDCRASNVSIEVRLPYGTEPFAIPADRAWAHEIHYFFCRLPRRYADGVRFGYDAIPCYVGSWVNDPAVADFFPQDHEIRRFTSKYQYINHNGPGPADKTGLTPGDRDALEHAFGQSPADRPTALCLTPTTPVQRAVLEHLQAGNHWSLDYSGQAIWDYSPSPRRTA</sequence>
<name>A0A6M4WXG6_9ACTN</name>
<gene>
    <name evidence="4" type="ORF">G9272_37155</name>
</gene>
<dbReference type="EMBL" id="CP049838">
    <property type="protein sequence ID" value="QJT05240.1"/>
    <property type="molecule type" value="Genomic_DNA"/>
</dbReference>
<keyword evidence="5" id="KW-1185">Reference proteome</keyword>
<dbReference type="InterPro" id="IPR041644">
    <property type="entry name" value="GNAT_C"/>
</dbReference>
<evidence type="ECO:0000259" key="2">
    <source>
        <dbReference type="Pfam" id="PF18082"/>
    </source>
</evidence>
<organism evidence="4 5">
    <name type="scientific">Streptomyces asoensis</name>
    <dbReference type="NCBI Taxonomy" id="249586"/>
    <lineage>
        <taxon>Bacteria</taxon>
        <taxon>Bacillati</taxon>
        <taxon>Actinomycetota</taxon>
        <taxon>Actinomycetes</taxon>
        <taxon>Kitasatosporales</taxon>
        <taxon>Streptomycetaceae</taxon>
        <taxon>Streptomyces</taxon>
    </lineage>
</organism>
<proteinExistence type="predicted"/>
<dbReference type="Gene3D" id="3.40.630.120">
    <property type="match status" value="1"/>
</dbReference>
<accession>A0A6M4WXG6</accession>
<feature type="region of interest" description="Disordered" evidence="1">
    <location>
        <begin position="282"/>
        <end position="307"/>
    </location>
</feature>
<dbReference type="Pfam" id="PF18164">
    <property type="entry name" value="GNAT_C"/>
    <property type="match status" value="1"/>
</dbReference>